<protein>
    <recommendedName>
        <fullName evidence="3">DUF5330 domain-containing protein</fullName>
    </recommendedName>
</protein>
<keyword evidence="2" id="KW-1185">Reference proteome</keyword>
<organism evidence="1 2">
    <name type="scientific">Mycoplana azooxidifex</name>
    <dbReference type="NCBI Taxonomy" id="1636188"/>
    <lineage>
        <taxon>Bacteria</taxon>
        <taxon>Pseudomonadati</taxon>
        <taxon>Pseudomonadota</taxon>
        <taxon>Alphaproteobacteria</taxon>
        <taxon>Hyphomicrobiales</taxon>
        <taxon>Rhizobiaceae</taxon>
        <taxon>Mycoplana</taxon>
    </lineage>
</organism>
<name>A0A7W6GHL7_9HYPH</name>
<comment type="caution">
    <text evidence="1">The sequence shown here is derived from an EMBL/GenBank/DDBJ whole genome shotgun (WGS) entry which is preliminary data.</text>
</comment>
<dbReference type="Pfam" id="PF17264">
    <property type="entry name" value="DUF5330"/>
    <property type="match status" value="1"/>
</dbReference>
<dbReference type="AlphaFoldDB" id="A0A7W6GHL7"/>
<dbReference type="Proteomes" id="UP000574761">
    <property type="component" value="Unassembled WGS sequence"/>
</dbReference>
<evidence type="ECO:0000313" key="1">
    <source>
        <dbReference type="EMBL" id="MBB3976096.1"/>
    </source>
</evidence>
<dbReference type="EMBL" id="JACIEE010000002">
    <property type="protein sequence ID" value="MBB3976096.1"/>
    <property type="molecule type" value="Genomic_DNA"/>
</dbReference>
<evidence type="ECO:0000313" key="2">
    <source>
        <dbReference type="Proteomes" id="UP000574761"/>
    </source>
</evidence>
<reference evidence="1 2" key="1">
    <citation type="submission" date="2020-08" db="EMBL/GenBank/DDBJ databases">
        <title>Genomic Encyclopedia of Type Strains, Phase IV (KMG-IV): sequencing the most valuable type-strain genomes for metagenomic binning, comparative biology and taxonomic classification.</title>
        <authorList>
            <person name="Goeker M."/>
        </authorList>
    </citation>
    <scope>NUCLEOTIDE SEQUENCE [LARGE SCALE GENOMIC DNA]</scope>
    <source>
        <strain evidence="1 2">DSM 100211</strain>
    </source>
</reference>
<proteinExistence type="predicted"/>
<sequence length="153" mass="15987">MWFLIKGAFWFSLVLVLLPLFDTDATQKLEQGPAVELGDTVSAASEAIAYLSAMCLQKPDVCEKGAETFVALGHRAREGAHVAYKMLDSQFADPAEQTAALDQPLPEATVADAAEADADSVVTGTVAAKPAASGKDAMLETIAIPTPRPDPAG</sequence>
<gene>
    <name evidence="1" type="ORF">GGQ64_001283</name>
</gene>
<dbReference type="InterPro" id="IPR035220">
    <property type="entry name" value="DUF5330"/>
</dbReference>
<dbReference type="RefSeq" id="WP_183800682.1">
    <property type="nucleotide sequence ID" value="NZ_JACIEE010000002.1"/>
</dbReference>
<accession>A0A7W6GHL7</accession>
<evidence type="ECO:0008006" key="3">
    <source>
        <dbReference type="Google" id="ProtNLM"/>
    </source>
</evidence>